<dbReference type="KEGG" id="apt:APA01_19660"/>
<dbReference type="PANTHER" id="PTHR34387">
    <property type="entry name" value="SLR1258 PROTEIN"/>
    <property type="match status" value="1"/>
</dbReference>
<dbReference type="STRING" id="634452.APA01_19660"/>
<name>C7JD78_ACEP3</name>
<evidence type="ECO:0000313" key="1">
    <source>
        <dbReference type="EMBL" id="BAI00090.1"/>
    </source>
</evidence>
<sequence>MLSHKQAFTCSGQPEKKALLFANRETSDIKRKHTLMRFYSRSMLFLLSASSCAFMAMLPTAHAEDTSTFTKLELSASGTTDAAPDQLTAIFRAEARNKNAATAQQAVNALVQKITEQTGKNDAVQLAVTGYDVSETRPDKDPAFWTATQRLSLKAQNGNALLPLAGQLQANGLILESLDWSISDDKRESLLLDAEKNAVAELKKQADTVAASLGLHVVRFSNVAISENPIIRPMPMMMSMARSADAPAAAPSSTAQTQHVRANAHATILLGP</sequence>
<accession>C7JD78</accession>
<protein>
    <recommendedName>
        <fullName evidence="3">DUF541 domain-containing protein</fullName>
    </recommendedName>
</protein>
<reference evidence="1 2" key="1">
    <citation type="journal article" date="2009" name="Nucleic Acids Res.">
        <title>Whole-genome analyses reveal genetic instability of Acetobacter pasteurianus.</title>
        <authorList>
            <person name="Azuma Y."/>
            <person name="Hosoyama A."/>
            <person name="Matsutani M."/>
            <person name="Furuya N."/>
            <person name="Horikawa H."/>
            <person name="Harada T."/>
            <person name="Hirakawa H."/>
            <person name="Kuhara S."/>
            <person name="Matsushita K."/>
            <person name="Fujita N."/>
            <person name="Shirai M."/>
        </authorList>
    </citation>
    <scope>NUCLEOTIDE SEQUENCE [LARGE SCALE GENOMIC DNA]</scope>
    <source>
        <strain evidence="2">NBRC 105184 / IFO 3283-01</strain>
    </source>
</reference>
<dbReference type="Gene3D" id="3.30.110.170">
    <property type="entry name" value="Protein of unknown function (DUF541), domain 1"/>
    <property type="match status" value="1"/>
</dbReference>
<proteinExistence type="predicted"/>
<dbReference type="InterPro" id="IPR052022">
    <property type="entry name" value="26kDa_periplasmic_antigen"/>
</dbReference>
<evidence type="ECO:0008006" key="3">
    <source>
        <dbReference type="Google" id="ProtNLM"/>
    </source>
</evidence>
<dbReference type="PANTHER" id="PTHR34387:SF1">
    <property type="entry name" value="PERIPLASMIC IMMUNOGENIC PROTEIN"/>
    <property type="match status" value="1"/>
</dbReference>
<evidence type="ECO:0000313" key="2">
    <source>
        <dbReference type="Proteomes" id="UP000000948"/>
    </source>
</evidence>
<dbReference type="RefSeq" id="WP_014457168.1">
    <property type="nucleotide sequence ID" value="NC_013209.1"/>
</dbReference>
<dbReference type="HOGENOM" id="CLU_089202_0_0_5"/>
<dbReference type="Pfam" id="PF04402">
    <property type="entry name" value="SIMPL"/>
    <property type="match status" value="1"/>
</dbReference>
<dbReference type="InterPro" id="IPR007497">
    <property type="entry name" value="SIMPL/DUF541"/>
</dbReference>
<dbReference type="Proteomes" id="UP000000948">
    <property type="component" value="Chromosome"/>
</dbReference>
<dbReference type="EMBL" id="AP011121">
    <property type="protein sequence ID" value="BAI00090.1"/>
    <property type="molecule type" value="Genomic_DNA"/>
</dbReference>
<gene>
    <name evidence="1" type="ordered locus">APA01_19660</name>
</gene>
<dbReference type="GO" id="GO:0006974">
    <property type="term" value="P:DNA damage response"/>
    <property type="evidence" value="ECO:0007669"/>
    <property type="project" value="TreeGrafter"/>
</dbReference>
<dbReference type="Gene3D" id="3.30.70.2970">
    <property type="entry name" value="Protein of unknown function (DUF541), domain 2"/>
    <property type="match status" value="1"/>
</dbReference>
<organism evidence="1 2">
    <name type="scientific">Acetobacter pasteurianus (strain NBRC 105184 / IFO 3283-01)</name>
    <dbReference type="NCBI Taxonomy" id="634452"/>
    <lineage>
        <taxon>Bacteria</taxon>
        <taxon>Pseudomonadati</taxon>
        <taxon>Pseudomonadota</taxon>
        <taxon>Alphaproteobacteria</taxon>
        <taxon>Acetobacterales</taxon>
        <taxon>Acetobacteraceae</taxon>
        <taxon>Acetobacter</taxon>
    </lineage>
</organism>
<dbReference type="BioCyc" id="APAS634452:APA01_RS09990-MONOMER"/>
<dbReference type="eggNOG" id="COG2968">
    <property type="taxonomic scope" value="Bacteria"/>
</dbReference>
<dbReference type="AlphaFoldDB" id="C7JD78"/>